<dbReference type="EMBL" id="BPLR01010985">
    <property type="protein sequence ID" value="GIY43510.1"/>
    <property type="molecule type" value="Genomic_DNA"/>
</dbReference>
<comment type="caution">
    <text evidence="1">The sequence shown here is derived from an EMBL/GenBank/DDBJ whole genome shotgun (WGS) entry which is preliminary data.</text>
</comment>
<proteinExistence type="predicted"/>
<dbReference type="Proteomes" id="UP001054945">
    <property type="component" value="Unassembled WGS sequence"/>
</dbReference>
<evidence type="ECO:0000313" key="1">
    <source>
        <dbReference type="EMBL" id="GIY43510.1"/>
    </source>
</evidence>
<organism evidence="1 2">
    <name type="scientific">Caerostris extrusa</name>
    <name type="common">Bark spider</name>
    <name type="synonym">Caerostris bankana</name>
    <dbReference type="NCBI Taxonomy" id="172846"/>
    <lineage>
        <taxon>Eukaryota</taxon>
        <taxon>Metazoa</taxon>
        <taxon>Ecdysozoa</taxon>
        <taxon>Arthropoda</taxon>
        <taxon>Chelicerata</taxon>
        <taxon>Arachnida</taxon>
        <taxon>Araneae</taxon>
        <taxon>Araneomorphae</taxon>
        <taxon>Entelegynae</taxon>
        <taxon>Araneoidea</taxon>
        <taxon>Araneidae</taxon>
        <taxon>Caerostris</taxon>
    </lineage>
</organism>
<name>A0AAV4TBL2_CAEEX</name>
<reference evidence="1 2" key="1">
    <citation type="submission" date="2021-06" db="EMBL/GenBank/DDBJ databases">
        <title>Caerostris extrusa draft genome.</title>
        <authorList>
            <person name="Kono N."/>
            <person name="Arakawa K."/>
        </authorList>
    </citation>
    <scope>NUCLEOTIDE SEQUENCE [LARGE SCALE GENOMIC DNA]</scope>
</reference>
<accession>A0AAV4TBL2</accession>
<protein>
    <submittedName>
        <fullName evidence="1">Uncharacterized protein</fullName>
    </submittedName>
</protein>
<dbReference type="AlphaFoldDB" id="A0AAV4TBL2"/>
<gene>
    <name evidence="1" type="ORF">CEXT_792351</name>
</gene>
<sequence>MPPKLDTMYVRSFFPCISAPEISMDLLTVRQCGANQAMWQFGNVEPMRRCGSLAMWSKSGNVAVCQCGANEAMWQFVNVEPINKAMWSQ</sequence>
<evidence type="ECO:0000313" key="2">
    <source>
        <dbReference type="Proteomes" id="UP001054945"/>
    </source>
</evidence>
<keyword evidence="2" id="KW-1185">Reference proteome</keyword>